<dbReference type="InterPro" id="IPR008757">
    <property type="entry name" value="Peptidase_M6-like_domain"/>
</dbReference>
<dbReference type="Pfam" id="PF05547">
    <property type="entry name" value="Peptidase_M6"/>
    <property type="match status" value="1"/>
</dbReference>
<dbReference type="EMBL" id="JADIMI010000068">
    <property type="protein sequence ID" value="MBO8452653.1"/>
    <property type="molecule type" value="Genomic_DNA"/>
</dbReference>
<feature type="domain" description="Peptidase M6-like" evidence="2">
    <location>
        <begin position="159"/>
        <end position="380"/>
    </location>
</feature>
<keyword evidence="3" id="KW-0645">Protease</keyword>
<name>A0A9D9ES79_9BACT</name>
<keyword evidence="1" id="KW-0732">Signal</keyword>
<dbReference type="AlphaFoldDB" id="A0A9D9ES79"/>
<evidence type="ECO:0000256" key="1">
    <source>
        <dbReference type="SAM" id="SignalP"/>
    </source>
</evidence>
<reference evidence="3" key="2">
    <citation type="journal article" date="2021" name="PeerJ">
        <title>Extensive microbial diversity within the chicken gut microbiome revealed by metagenomics and culture.</title>
        <authorList>
            <person name="Gilroy R."/>
            <person name="Ravi A."/>
            <person name="Getino M."/>
            <person name="Pursley I."/>
            <person name="Horton D.L."/>
            <person name="Alikhan N.F."/>
            <person name="Baker D."/>
            <person name="Gharbi K."/>
            <person name="Hall N."/>
            <person name="Watson M."/>
            <person name="Adriaenssens E.M."/>
            <person name="Foster-Nyarko E."/>
            <person name="Jarju S."/>
            <person name="Secka A."/>
            <person name="Antonio M."/>
            <person name="Oren A."/>
            <person name="Chaudhuri R.R."/>
            <person name="La Ragione R."/>
            <person name="Hildebrand F."/>
            <person name="Pallen M.J."/>
        </authorList>
    </citation>
    <scope>NUCLEOTIDE SEQUENCE</scope>
    <source>
        <strain evidence="3">B1-20833</strain>
    </source>
</reference>
<keyword evidence="3" id="KW-0378">Hydrolase</keyword>
<evidence type="ECO:0000313" key="4">
    <source>
        <dbReference type="Proteomes" id="UP000823661"/>
    </source>
</evidence>
<keyword evidence="3" id="KW-0482">Metalloprotease</keyword>
<proteinExistence type="predicted"/>
<dbReference type="Proteomes" id="UP000823661">
    <property type="component" value="Unassembled WGS sequence"/>
</dbReference>
<dbReference type="GO" id="GO:0006508">
    <property type="term" value="P:proteolysis"/>
    <property type="evidence" value="ECO:0007669"/>
    <property type="project" value="InterPro"/>
</dbReference>
<dbReference type="GO" id="GO:0008237">
    <property type="term" value="F:metallopeptidase activity"/>
    <property type="evidence" value="ECO:0007669"/>
    <property type="project" value="UniProtKB-KW"/>
</dbReference>
<feature type="signal peptide" evidence="1">
    <location>
        <begin position="1"/>
        <end position="22"/>
    </location>
</feature>
<reference evidence="3" key="1">
    <citation type="submission" date="2020-10" db="EMBL/GenBank/DDBJ databases">
        <authorList>
            <person name="Gilroy R."/>
        </authorList>
    </citation>
    <scope>NUCLEOTIDE SEQUENCE</scope>
    <source>
        <strain evidence="3">B1-20833</strain>
    </source>
</reference>
<dbReference type="NCBIfam" id="TIGR03296">
    <property type="entry name" value="M6dom_TIGR03296"/>
    <property type="match status" value="1"/>
</dbReference>
<feature type="chain" id="PRO_5039292952" evidence="1">
    <location>
        <begin position="23"/>
        <end position="737"/>
    </location>
</feature>
<organism evidence="3 4">
    <name type="scientific">Candidatus Cryptobacteroides intestinavium</name>
    <dbReference type="NCBI Taxonomy" id="2840766"/>
    <lineage>
        <taxon>Bacteria</taxon>
        <taxon>Pseudomonadati</taxon>
        <taxon>Bacteroidota</taxon>
        <taxon>Bacteroidia</taxon>
        <taxon>Bacteroidales</taxon>
        <taxon>Candidatus Cryptobacteroides</taxon>
    </lineage>
</organism>
<gene>
    <name evidence="3" type="ORF">IAC06_07205</name>
</gene>
<accession>A0A9D9ES79</accession>
<dbReference type="PANTHER" id="PTHR41775:SF1">
    <property type="entry name" value="PEPTIDASE M6-LIKE DOMAIN-CONTAINING PROTEIN"/>
    <property type="match status" value="1"/>
</dbReference>
<comment type="caution">
    <text evidence="3">The sequence shown here is derived from an EMBL/GenBank/DDBJ whole genome shotgun (WGS) entry which is preliminary data.</text>
</comment>
<evidence type="ECO:0000313" key="3">
    <source>
        <dbReference type="EMBL" id="MBO8452653.1"/>
    </source>
</evidence>
<protein>
    <submittedName>
        <fullName evidence="3">M6 family metalloprotease domain-containing protein</fullName>
    </submittedName>
</protein>
<dbReference type="PANTHER" id="PTHR41775">
    <property type="entry name" value="SECRETED PROTEIN-RELATED"/>
    <property type="match status" value="1"/>
</dbReference>
<sequence>MNIDRILAAVLMLAAATFSAFASPADRVLTLKQPDGYTFSARLRGDEFARILKTVDGCAVVQDDDGYYCYARYDSDGLIYSSGYHIGSDAPADVISSSRQIPYQKISAMAAEKRLAVKAADTKPLLKRVLEAKAMTKAGGAVSKHGLVILAQFSDVSFSYTRQDFVEMLTTPGYSRNGATGSAMDYFNDQFEGKVEFSFDVSEIVTLPRSRSWYGKNDPEGNDANPAQMIYDACKEADSSVDFSLYDDDGDGEVDNVFVFYAGADEAQTAESDLIWSHAWYIRDGAGMSLTLDGKVINRYACTSELTGAESDARIAPIGTFCHEYTHTFGLPDFYDTDYEGSDGLVSAALWRSTSLMDAGNYNNDGNTPPNLNAIEREYLGLSEPETMTEGEYILEPISENGRYLRLDTGTEGEYFLFECRSGKGWDAYINGGTGAARGMLIYHIDKSSVRNIFSEVYNTVTTPELRWSLYNEVNANPAHQCADLIEADGRSDRLSSGIYGNLAEIFFPAGSSSFTEDGTPSFKDWNGDGMPLSITGIEYAGDNIRFTVSSSSEIIPNVRNITTDIFQDAVIISWESNIATRKSAYLTGSWDNKETEVIPYADGKYCITVEGLEPGSQYSLSIMFKSASGTDGKPATSAFRTKSLYKENAFPYIYFPKSGRVSTGTFKKGTKLPLRVMNTTDAVSVTWTLDGKVITDASDGTPDGYYILDTGGELKAELTYHNGEKEVITRKIIISF</sequence>
<evidence type="ECO:0000259" key="2">
    <source>
        <dbReference type="Pfam" id="PF05547"/>
    </source>
</evidence>